<accession>A0ABN9PM40</accession>
<sequence length="122" mass="13629">MLSRIHVQESANLLRCQYQRVRACGKGEMLEAKLEPSVIGYNPRDVLEAVVAIVLPQRQTQLLVPQIAWRGRAVQVAPTLGAAQVHPGLRQSHTVLHHRRRDEERVPADFVLGHPGCKLSFG</sequence>
<dbReference type="EMBL" id="CAUYUJ010000799">
    <property type="protein sequence ID" value="CAK0792616.1"/>
    <property type="molecule type" value="Genomic_DNA"/>
</dbReference>
<dbReference type="Proteomes" id="UP001189429">
    <property type="component" value="Unassembled WGS sequence"/>
</dbReference>
<gene>
    <name evidence="1" type="ORF">PCOR1329_LOCUS3145</name>
</gene>
<comment type="caution">
    <text evidence="1">The sequence shown here is derived from an EMBL/GenBank/DDBJ whole genome shotgun (WGS) entry which is preliminary data.</text>
</comment>
<evidence type="ECO:0000313" key="1">
    <source>
        <dbReference type="EMBL" id="CAK0792616.1"/>
    </source>
</evidence>
<proteinExistence type="predicted"/>
<protein>
    <recommendedName>
        <fullName evidence="3">RNA-directed RNA polymerase</fullName>
    </recommendedName>
</protein>
<evidence type="ECO:0008006" key="3">
    <source>
        <dbReference type="Google" id="ProtNLM"/>
    </source>
</evidence>
<name>A0ABN9PM40_9DINO</name>
<organism evidence="1 2">
    <name type="scientific">Prorocentrum cordatum</name>
    <dbReference type="NCBI Taxonomy" id="2364126"/>
    <lineage>
        <taxon>Eukaryota</taxon>
        <taxon>Sar</taxon>
        <taxon>Alveolata</taxon>
        <taxon>Dinophyceae</taxon>
        <taxon>Prorocentrales</taxon>
        <taxon>Prorocentraceae</taxon>
        <taxon>Prorocentrum</taxon>
    </lineage>
</organism>
<keyword evidence="2" id="KW-1185">Reference proteome</keyword>
<reference evidence="1" key="1">
    <citation type="submission" date="2023-10" db="EMBL/GenBank/DDBJ databases">
        <authorList>
            <person name="Chen Y."/>
            <person name="Shah S."/>
            <person name="Dougan E. K."/>
            <person name="Thang M."/>
            <person name="Chan C."/>
        </authorList>
    </citation>
    <scope>NUCLEOTIDE SEQUENCE [LARGE SCALE GENOMIC DNA]</scope>
</reference>
<feature type="non-terminal residue" evidence="1">
    <location>
        <position position="122"/>
    </location>
</feature>
<evidence type="ECO:0000313" key="2">
    <source>
        <dbReference type="Proteomes" id="UP001189429"/>
    </source>
</evidence>